<comment type="similarity">
    <text evidence="1">Belongs to the UDP-glycosyltransferase family.</text>
</comment>
<dbReference type="OMA" id="ACKICVE"/>
<accession>A0A7N2N1N1</accession>
<evidence type="ECO:0000256" key="1">
    <source>
        <dbReference type="ARBA" id="ARBA00009995"/>
    </source>
</evidence>
<evidence type="ECO:0000313" key="3">
    <source>
        <dbReference type="EnsemblPlants" id="QL12p000112:mrna"/>
    </source>
</evidence>
<dbReference type="Pfam" id="PF00201">
    <property type="entry name" value="UDPGT"/>
    <property type="match status" value="1"/>
</dbReference>
<reference evidence="3" key="2">
    <citation type="submission" date="2021-01" db="UniProtKB">
        <authorList>
            <consortium name="EnsemblPlants"/>
        </authorList>
    </citation>
    <scope>IDENTIFICATION</scope>
</reference>
<dbReference type="EnsemblPlants" id="QL12p000112:mrna">
    <property type="protein sequence ID" value="QL12p000112:mrna"/>
    <property type="gene ID" value="QL12p000112"/>
</dbReference>
<proteinExistence type="inferred from homology"/>
<dbReference type="AlphaFoldDB" id="A0A7N2N1N1"/>
<evidence type="ECO:0000256" key="2">
    <source>
        <dbReference type="ARBA" id="ARBA00022679"/>
    </source>
</evidence>
<keyword evidence="4" id="KW-1185">Reference proteome</keyword>
<dbReference type="Gene3D" id="3.40.50.2000">
    <property type="entry name" value="Glycogen Phosphorylase B"/>
    <property type="match status" value="1"/>
</dbReference>
<dbReference type="EMBL" id="LRBV02000012">
    <property type="status" value="NOT_ANNOTATED_CDS"/>
    <property type="molecule type" value="Genomic_DNA"/>
</dbReference>
<dbReference type="Gramene" id="QL12p000112:mrna">
    <property type="protein sequence ID" value="QL12p000112:mrna"/>
    <property type="gene ID" value="QL12p000112"/>
</dbReference>
<name>A0A7N2N1N1_QUELO</name>
<dbReference type="PANTHER" id="PTHR11926">
    <property type="entry name" value="GLUCOSYL/GLUCURONOSYL TRANSFERASES"/>
    <property type="match status" value="1"/>
</dbReference>
<dbReference type="InParanoid" id="A0A7N2N1N1"/>
<dbReference type="PANTHER" id="PTHR11926:SF1516">
    <property type="entry name" value="GLYCOSYLTRANSFERASE"/>
    <property type="match status" value="1"/>
</dbReference>
<evidence type="ECO:0000313" key="4">
    <source>
        <dbReference type="Proteomes" id="UP000594261"/>
    </source>
</evidence>
<dbReference type="GO" id="GO:0080043">
    <property type="term" value="F:quercetin 3-O-glucosyltransferase activity"/>
    <property type="evidence" value="ECO:0007669"/>
    <property type="project" value="TreeGrafter"/>
</dbReference>
<organism evidence="3 4">
    <name type="scientific">Quercus lobata</name>
    <name type="common">Valley oak</name>
    <dbReference type="NCBI Taxonomy" id="97700"/>
    <lineage>
        <taxon>Eukaryota</taxon>
        <taxon>Viridiplantae</taxon>
        <taxon>Streptophyta</taxon>
        <taxon>Embryophyta</taxon>
        <taxon>Tracheophyta</taxon>
        <taxon>Spermatophyta</taxon>
        <taxon>Magnoliopsida</taxon>
        <taxon>eudicotyledons</taxon>
        <taxon>Gunneridae</taxon>
        <taxon>Pentapetalae</taxon>
        <taxon>rosids</taxon>
        <taxon>fabids</taxon>
        <taxon>Fagales</taxon>
        <taxon>Fagaceae</taxon>
        <taxon>Quercus</taxon>
    </lineage>
</organism>
<sequence>MTPPQLVEFGWGPANRVPMLCRPFFGDQQTNCKYTCNKCGNGMEIYYGFKREEVEKIVKELMEGDMGKKMKKKVMEWKKLAEVATSSFGCLSINLNDLVTEVLLKNKC</sequence>
<dbReference type="Proteomes" id="UP000594261">
    <property type="component" value="Chromosome 12"/>
</dbReference>
<dbReference type="GO" id="GO:0080044">
    <property type="term" value="F:quercetin 7-O-glucosyltransferase activity"/>
    <property type="evidence" value="ECO:0007669"/>
    <property type="project" value="TreeGrafter"/>
</dbReference>
<reference evidence="3 4" key="1">
    <citation type="journal article" date="2016" name="G3 (Bethesda)">
        <title>First Draft Assembly and Annotation of the Genome of a California Endemic Oak Quercus lobata Nee (Fagaceae).</title>
        <authorList>
            <person name="Sork V.L."/>
            <person name="Fitz-Gibbon S.T."/>
            <person name="Puiu D."/>
            <person name="Crepeau M."/>
            <person name="Gugger P.F."/>
            <person name="Sherman R."/>
            <person name="Stevens K."/>
            <person name="Langley C.H."/>
            <person name="Pellegrini M."/>
            <person name="Salzberg S.L."/>
        </authorList>
    </citation>
    <scope>NUCLEOTIDE SEQUENCE [LARGE SCALE GENOMIC DNA]</scope>
    <source>
        <strain evidence="3 4">cv. SW786</strain>
    </source>
</reference>
<dbReference type="SUPFAM" id="SSF53756">
    <property type="entry name" value="UDP-Glycosyltransferase/glycogen phosphorylase"/>
    <property type="match status" value="1"/>
</dbReference>
<keyword evidence="2" id="KW-0808">Transferase</keyword>
<dbReference type="InterPro" id="IPR002213">
    <property type="entry name" value="UDP_glucos_trans"/>
</dbReference>
<protein>
    <submittedName>
        <fullName evidence="3">Uncharacterized protein</fullName>
    </submittedName>
</protein>